<evidence type="ECO:0000256" key="1">
    <source>
        <dbReference type="SAM" id="SignalP"/>
    </source>
</evidence>
<dbReference type="SUPFAM" id="SSF49777">
    <property type="entry name" value="PEBP-like"/>
    <property type="match status" value="1"/>
</dbReference>
<dbReference type="EMBL" id="JAGTXO010000032">
    <property type="protein sequence ID" value="KAG8460522.1"/>
    <property type="molecule type" value="Genomic_DNA"/>
</dbReference>
<dbReference type="InterPro" id="IPR036610">
    <property type="entry name" value="PEBP-like_sf"/>
</dbReference>
<name>A0A8J6C378_DIALT</name>
<evidence type="ECO:0008006" key="4">
    <source>
        <dbReference type="Google" id="ProtNLM"/>
    </source>
</evidence>
<feature type="signal peptide" evidence="1">
    <location>
        <begin position="1"/>
        <end position="19"/>
    </location>
</feature>
<sequence>MAPRRLSIVALALARNGAAWDPSVDPACCAYPQRDPRDFNYPYSHLLYAEIVPDVIGAFVAMTTLDVRFGASGARVSYGEHIGPEAARSAPEARFDLDPDRDGSTLHTLLAVDPDVPFRDTPTDRQRLLWLVYDIPGNATASGRTLVPYAPPAPRACDEADDLCLAEHRVTFMLWEQPDAWHAARRQLF</sequence>
<dbReference type="OMA" id="GYIGSRP"/>
<proteinExistence type="predicted"/>
<gene>
    <name evidence="2" type="ORF">KFE25_013172</name>
</gene>
<dbReference type="OrthoDB" id="2506647at2759"/>
<dbReference type="CDD" id="cd00866">
    <property type="entry name" value="PEBP_euk"/>
    <property type="match status" value="1"/>
</dbReference>
<protein>
    <recommendedName>
        <fullName evidence="4">Amine oxidase</fullName>
    </recommendedName>
</protein>
<accession>A0A8J6C378</accession>
<evidence type="ECO:0000313" key="3">
    <source>
        <dbReference type="Proteomes" id="UP000751190"/>
    </source>
</evidence>
<dbReference type="PANTHER" id="PTHR11362">
    <property type="entry name" value="PHOSPHATIDYLETHANOLAMINE-BINDING PROTEIN"/>
    <property type="match status" value="1"/>
</dbReference>
<reference evidence="2" key="1">
    <citation type="submission" date="2021-05" db="EMBL/GenBank/DDBJ databases">
        <title>The genome of the haptophyte Pavlova lutheri (Diacronema luteri, Pavlovales) - a model for lipid biosynthesis in eukaryotic algae.</title>
        <authorList>
            <person name="Hulatt C.J."/>
            <person name="Posewitz M.C."/>
        </authorList>
    </citation>
    <scope>NUCLEOTIDE SEQUENCE</scope>
    <source>
        <strain evidence="2">NIVA-4/92</strain>
    </source>
</reference>
<keyword evidence="1" id="KW-0732">Signal</keyword>
<comment type="caution">
    <text evidence="2">The sequence shown here is derived from an EMBL/GenBank/DDBJ whole genome shotgun (WGS) entry which is preliminary data.</text>
</comment>
<organism evidence="2 3">
    <name type="scientific">Diacronema lutheri</name>
    <name type="common">Unicellular marine alga</name>
    <name type="synonym">Monochrysis lutheri</name>
    <dbReference type="NCBI Taxonomy" id="2081491"/>
    <lineage>
        <taxon>Eukaryota</taxon>
        <taxon>Haptista</taxon>
        <taxon>Haptophyta</taxon>
        <taxon>Pavlovophyceae</taxon>
        <taxon>Pavlovales</taxon>
        <taxon>Pavlovaceae</taxon>
        <taxon>Diacronema</taxon>
    </lineage>
</organism>
<dbReference type="Proteomes" id="UP000751190">
    <property type="component" value="Unassembled WGS sequence"/>
</dbReference>
<dbReference type="PANTHER" id="PTHR11362:SF82">
    <property type="entry name" value="PHOSPHATIDYLETHANOLAMINE-BINDING PROTEIN 4"/>
    <property type="match status" value="1"/>
</dbReference>
<keyword evidence="3" id="KW-1185">Reference proteome</keyword>
<feature type="chain" id="PRO_5035315042" description="Amine oxidase" evidence="1">
    <location>
        <begin position="20"/>
        <end position="189"/>
    </location>
</feature>
<dbReference type="Gene3D" id="3.90.280.10">
    <property type="entry name" value="PEBP-like"/>
    <property type="match status" value="1"/>
</dbReference>
<dbReference type="InterPro" id="IPR035810">
    <property type="entry name" value="PEBP_euk"/>
</dbReference>
<dbReference type="AlphaFoldDB" id="A0A8J6C378"/>
<evidence type="ECO:0000313" key="2">
    <source>
        <dbReference type="EMBL" id="KAG8460522.1"/>
    </source>
</evidence>